<sequence>MRIALNENEIVYENYTVNVGQVFIAKIHGDDIDVNLLPSWIQSNGTAVFGIPQLQEFYTVDGKEKVETVHLGQNFYALITFLLKETNVCAFEESVFLEVYQKKEFNKYTSKEISDVIQEFSVMMDLKPSDIRALPNKYLNLYREENNVVYGDEEVPAEDVLVIVWVLSCGDFGEDEDLVNTINVVKNNNYKFRITQGFLMDINWASDVYLKKIDTTKLVETTTLSSFRTTRRADHPPKRINSLPSYECIQGKACKLSIPAHTFIDEQPIETLQYTVYPMTHGKNFLDANYPMMEGVPLESGAFDFRLEARDNMKQVSKKFLK</sequence>
<organism evidence="1 2">
    <name type="scientific">Panagrolaimus davidi</name>
    <dbReference type="NCBI Taxonomy" id="227884"/>
    <lineage>
        <taxon>Eukaryota</taxon>
        <taxon>Metazoa</taxon>
        <taxon>Ecdysozoa</taxon>
        <taxon>Nematoda</taxon>
        <taxon>Chromadorea</taxon>
        <taxon>Rhabditida</taxon>
        <taxon>Tylenchina</taxon>
        <taxon>Panagrolaimomorpha</taxon>
        <taxon>Panagrolaimoidea</taxon>
        <taxon>Panagrolaimidae</taxon>
        <taxon>Panagrolaimus</taxon>
    </lineage>
</organism>
<dbReference type="WBParaSite" id="PDA_v2.g13027.t1">
    <property type="protein sequence ID" value="PDA_v2.g13027.t1"/>
    <property type="gene ID" value="PDA_v2.g13027"/>
</dbReference>
<reference evidence="2" key="1">
    <citation type="submission" date="2022-11" db="UniProtKB">
        <authorList>
            <consortium name="WormBaseParasite"/>
        </authorList>
    </citation>
    <scope>IDENTIFICATION</scope>
</reference>
<name>A0A914P550_9BILA</name>
<dbReference type="AlphaFoldDB" id="A0A914P550"/>
<evidence type="ECO:0000313" key="2">
    <source>
        <dbReference type="WBParaSite" id="PDA_v2.g13027.t1"/>
    </source>
</evidence>
<proteinExistence type="predicted"/>
<dbReference type="Proteomes" id="UP000887578">
    <property type="component" value="Unplaced"/>
</dbReference>
<keyword evidence="1" id="KW-1185">Reference proteome</keyword>
<accession>A0A914P550</accession>
<protein>
    <submittedName>
        <fullName evidence="2">Uncharacterized protein</fullName>
    </submittedName>
</protein>
<evidence type="ECO:0000313" key="1">
    <source>
        <dbReference type="Proteomes" id="UP000887578"/>
    </source>
</evidence>